<keyword evidence="3" id="KW-1185">Reference proteome</keyword>
<dbReference type="PhylomeDB" id="G5EEK4"/>
<accession>G5EEK4</accession>
<sequence length="329" mass="37799">MAANNYNMDVETQRRIEYTRQKVMRIEQMNEQLRKLSKSNKGREEKLDRLLKRKESLELDVARLTDASMRAEPEVGAELLHSIEEPMEVDMIYGEAFHAKTCQLKVLLNEIIVRTSFNEKAMCKEIGHQEAEFENRLKEVISGRAQLTLKSEEAQKKCELLMREHSNVYEDVREMEDNIEKFDASRWLLNVEKRRVSDILDRTKREPKMGIECRKPYIVSSEASSLEDLVTSTGSLTHDHFTPEHQFKTGTAPIPTVVFDDVEEIGKVVKVHKEGCPKNKKKNLGPIEHSNSLISVKQPCKVHANQLPISGINLMDLISKAIEKELSSL</sequence>
<dbReference type="SMR" id="G5EEK4"/>
<dbReference type="AGR" id="WB:WBGene00012859"/>
<feature type="coiled-coil region" evidence="1">
    <location>
        <begin position="26"/>
        <end position="67"/>
    </location>
</feature>
<dbReference type="InParanoid" id="G5EEK4"/>
<dbReference type="OrthoDB" id="5856355at2759"/>
<dbReference type="eggNOG" id="ENOG502TGHQ">
    <property type="taxonomic scope" value="Eukaryota"/>
</dbReference>
<dbReference type="RefSeq" id="NP_499327.1">
    <property type="nucleotide sequence ID" value="NM_066926.3"/>
</dbReference>
<dbReference type="EMBL" id="BX284603">
    <property type="protein sequence ID" value="CAA21496.1"/>
    <property type="molecule type" value="Genomic_DNA"/>
</dbReference>
<dbReference type="HOGENOM" id="CLU_070161_0_0_1"/>
<dbReference type="Proteomes" id="UP000001940">
    <property type="component" value="Chromosome III"/>
</dbReference>
<evidence type="ECO:0000313" key="3">
    <source>
        <dbReference type="Proteomes" id="UP000001940"/>
    </source>
</evidence>
<dbReference type="PaxDb" id="6239-Y45F3A.1"/>
<name>G5EEK4_CAEEL</name>
<dbReference type="CTD" id="176475"/>
<evidence type="ECO:0000313" key="2">
    <source>
        <dbReference type="EMBL" id="CAA21496.1"/>
    </source>
</evidence>
<dbReference type="GeneID" id="176475"/>
<evidence type="ECO:0000256" key="1">
    <source>
        <dbReference type="SAM" id="Coils"/>
    </source>
</evidence>
<proteinExistence type="predicted"/>
<dbReference type="OMA" id="IEYTRQK"/>
<organism evidence="2 3">
    <name type="scientific">Caenorhabditis elegans</name>
    <dbReference type="NCBI Taxonomy" id="6239"/>
    <lineage>
        <taxon>Eukaryota</taxon>
        <taxon>Metazoa</taxon>
        <taxon>Ecdysozoa</taxon>
        <taxon>Nematoda</taxon>
        <taxon>Chromadorea</taxon>
        <taxon>Rhabditida</taxon>
        <taxon>Rhabditina</taxon>
        <taxon>Rhabditomorpha</taxon>
        <taxon>Rhabditoidea</taxon>
        <taxon>Rhabditidae</taxon>
        <taxon>Peloderinae</taxon>
        <taxon>Caenorhabditis</taxon>
    </lineage>
</organism>
<dbReference type="WormBase" id="Y45F3A.1">
    <property type="protein sequence ID" value="CE19164"/>
    <property type="gene ID" value="WBGene00012859"/>
</dbReference>
<dbReference type="Bgee" id="WBGene00012859">
    <property type="expression patterns" value="Expressed in adult organism and 3 other cell types or tissues"/>
</dbReference>
<dbReference type="AlphaFoldDB" id="G5EEK4"/>
<protein>
    <submittedName>
        <fullName evidence="2">Filament-like plant protein 7</fullName>
    </submittedName>
</protein>
<reference evidence="2 3" key="1">
    <citation type="journal article" date="1998" name="Science">
        <title>Genome sequence of the nematode C. elegans: a platform for investigating biology.</title>
        <authorList>
            <consortium name="The C. elegans sequencing consortium"/>
            <person name="Sulson J.E."/>
            <person name="Waterston R."/>
        </authorList>
    </citation>
    <scope>NUCLEOTIDE SEQUENCE [LARGE SCALE GENOMIC DNA]</scope>
    <source>
        <strain evidence="2 3">Bristol N2</strain>
    </source>
</reference>
<keyword evidence="1" id="KW-0175">Coiled coil</keyword>
<gene>
    <name evidence="2" type="ORF">CELE_Y45F3A.1</name>
    <name evidence="2 4" type="ORF">Y45F3A.1</name>
</gene>
<dbReference type="FunCoup" id="G5EEK4">
    <property type="interactions" value="1"/>
</dbReference>
<dbReference type="PIR" id="T25067">
    <property type="entry name" value="T25067"/>
</dbReference>
<evidence type="ECO:0000313" key="4">
    <source>
        <dbReference type="WormBase" id="Y45F3A.1"/>
    </source>
</evidence>
<dbReference type="PeptideAtlas" id="G5EEK4"/>
<dbReference type="KEGG" id="cel:CELE_Y45F3A.1"/>